<dbReference type="AlphaFoldDB" id="A0A6C0E837"/>
<feature type="region of interest" description="Disordered" evidence="2">
    <location>
        <begin position="564"/>
        <end position="605"/>
    </location>
</feature>
<organism evidence="3">
    <name type="scientific">viral metagenome</name>
    <dbReference type="NCBI Taxonomy" id="1070528"/>
    <lineage>
        <taxon>unclassified sequences</taxon>
        <taxon>metagenomes</taxon>
        <taxon>organismal metagenomes</taxon>
    </lineage>
</organism>
<evidence type="ECO:0000256" key="2">
    <source>
        <dbReference type="SAM" id="MobiDB-lite"/>
    </source>
</evidence>
<protein>
    <submittedName>
        <fullName evidence="3">Uncharacterized protein</fullName>
    </submittedName>
</protein>
<reference evidence="3" key="1">
    <citation type="journal article" date="2020" name="Nature">
        <title>Giant virus diversity and host interactions through global metagenomics.</title>
        <authorList>
            <person name="Schulz F."/>
            <person name="Roux S."/>
            <person name="Paez-Espino D."/>
            <person name="Jungbluth S."/>
            <person name="Walsh D.A."/>
            <person name="Denef V.J."/>
            <person name="McMahon K.D."/>
            <person name="Konstantinidis K.T."/>
            <person name="Eloe-Fadrosh E.A."/>
            <person name="Kyrpides N.C."/>
            <person name="Woyke T."/>
        </authorList>
    </citation>
    <scope>NUCLEOTIDE SEQUENCE</scope>
    <source>
        <strain evidence="3">GVMAG-M-3300023179-150</strain>
    </source>
</reference>
<sequence>MTTFTLVNSVKVPSGAAASSTFITGFLDLFKKITSQIGSVSEIMNVLGYSLDSINDLLPVLSADPTLSHLNVNILGTFLVDLINEQVTPMTRDELADLYIKVVQKENEMLDCDREMKAQFLAFLMSMIRRYPDHPYTKYVTRNGSDILSVRQTYFGFVESEIKTDLDDYFEKDPVAREFWCSIIGRCFATFTMQITYAGSHANIAEMYSSLFSDVILIYNDPTYVQCSQVETFMITTILSLSHCEINNRWSQYQEHLRKCLLDHDDDDELDQKDEESAQTVSETTYEMWLQNPFKFNDICVTLFKKIVDSINESTRTCSEKSDTLNSKFDEIVSLLETDHAQKIAEAVVNMFPTDEVDDDDAYERFQIVIADDLAKNPTRKPLSPETSQNILKKALVILKDIRLKRSITERMKNLQQRIDNFQKRLDANASTLSSQPSLQDQQQYPYVVIEVDPDHDPSSSTPVDVQDAPVVSLEKVPVDVQDTSVASLESLPNADDRLKSNMLDIAEKLDNYLKTHGIPDEFDPDEKYQAPEIPDEFDPDAEQMAKNSVRQFIKKTKEVYGEDYLTKTSAGENVPPPPNSTPDDTDLDESSSVTPVMSDVPQPNPKLYAAKSALDSVMELLSKKFQEK</sequence>
<keyword evidence="1" id="KW-0175">Coiled coil</keyword>
<evidence type="ECO:0000256" key="1">
    <source>
        <dbReference type="SAM" id="Coils"/>
    </source>
</evidence>
<proteinExistence type="predicted"/>
<name>A0A6C0E837_9ZZZZ</name>
<feature type="coiled-coil region" evidence="1">
    <location>
        <begin position="405"/>
        <end position="432"/>
    </location>
</feature>
<accession>A0A6C0E837</accession>
<dbReference type="EMBL" id="MN739745">
    <property type="protein sequence ID" value="QHT24419.1"/>
    <property type="molecule type" value="Genomic_DNA"/>
</dbReference>
<evidence type="ECO:0000313" key="3">
    <source>
        <dbReference type="EMBL" id="QHT24419.1"/>
    </source>
</evidence>